<dbReference type="InterPro" id="IPR050204">
    <property type="entry name" value="AraC_XylS_family_regulators"/>
</dbReference>
<keyword evidence="6" id="KW-1185">Reference proteome</keyword>
<dbReference type="GO" id="GO:0043565">
    <property type="term" value="F:sequence-specific DNA binding"/>
    <property type="evidence" value="ECO:0007669"/>
    <property type="project" value="InterPro"/>
</dbReference>
<dbReference type="GO" id="GO:0003700">
    <property type="term" value="F:DNA-binding transcription factor activity"/>
    <property type="evidence" value="ECO:0007669"/>
    <property type="project" value="InterPro"/>
</dbReference>
<accession>R4WQ69</accession>
<evidence type="ECO:0000313" key="6">
    <source>
        <dbReference type="Proteomes" id="UP000013966"/>
    </source>
</evidence>
<dbReference type="InterPro" id="IPR018060">
    <property type="entry name" value="HTH_AraC"/>
</dbReference>
<dbReference type="InterPro" id="IPR018062">
    <property type="entry name" value="HTH_AraC-typ_CS"/>
</dbReference>
<dbReference type="PANTHER" id="PTHR46796:SF6">
    <property type="entry name" value="ARAC SUBFAMILY"/>
    <property type="match status" value="1"/>
</dbReference>
<dbReference type="HOGENOM" id="CLU_049704_0_1_4"/>
<keyword evidence="2" id="KW-0238">DNA-binding</keyword>
<feature type="domain" description="HTH araC/xylS-type" evidence="4">
    <location>
        <begin position="214"/>
        <end position="314"/>
    </location>
</feature>
<dbReference type="STRING" id="758793.BRPE64_CCDS07200"/>
<keyword evidence="3" id="KW-0804">Transcription</keyword>
<protein>
    <submittedName>
        <fullName evidence="5">Transcriptional regulator AraC family</fullName>
    </submittedName>
</protein>
<dbReference type="PATRIC" id="fig|758793.3.peg.5030"/>
<dbReference type="PROSITE" id="PS01124">
    <property type="entry name" value="HTH_ARAC_FAMILY_2"/>
    <property type="match status" value="1"/>
</dbReference>
<dbReference type="PROSITE" id="PS00041">
    <property type="entry name" value="HTH_ARAC_FAMILY_1"/>
    <property type="match status" value="1"/>
</dbReference>
<dbReference type="Pfam" id="PF12833">
    <property type="entry name" value="HTH_18"/>
    <property type="match status" value="1"/>
</dbReference>
<dbReference type="InterPro" id="IPR009057">
    <property type="entry name" value="Homeodomain-like_sf"/>
</dbReference>
<keyword evidence="1" id="KW-0805">Transcription regulation</keyword>
<evidence type="ECO:0000259" key="4">
    <source>
        <dbReference type="PROSITE" id="PS01124"/>
    </source>
</evidence>
<name>R4WQ69_9BURK</name>
<dbReference type="OrthoDB" id="8590374at2"/>
<dbReference type="SMART" id="SM00342">
    <property type="entry name" value="HTH_ARAC"/>
    <property type="match status" value="1"/>
</dbReference>
<dbReference type="EMBL" id="AP013060">
    <property type="protein sequence ID" value="BAN26803.1"/>
    <property type="molecule type" value="Genomic_DNA"/>
</dbReference>
<reference evidence="5 6" key="2">
    <citation type="journal article" date="2018" name="Int. J. Syst. Evol. Microbiol.">
        <title>Burkholderia insecticola sp. nov., a gut symbiotic bacterium of the bean bug Riptortus pedestris.</title>
        <authorList>
            <person name="Takeshita K."/>
            <person name="Tamaki H."/>
            <person name="Ohbayashi T."/>
            <person name="Meng X.-Y."/>
            <person name="Sone T."/>
            <person name="Mitani Y."/>
            <person name="Peeters C."/>
            <person name="Kikuchi Y."/>
            <person name="Vandamme P."/>
        </authorList>
    </citation>
    <scope>NUCLEOTIDE SEQUENCE [LARGE SCALE GENOMIC DNA]</scope>
    <source>
        <strain evidence="5">RPE64</strain>
    </source>
</reference>
<dbReference type="Pfam" id="PF14525">
    <property type="entry name" value="AraC_binding_2"/>
    <property type="match status" value="1"/>
</dbReference>
<organism evidence="5 6">
    <name type="scientific">Caballeronia insecticola</name>
    <dbReference type="NCBI Taxonomy" id="758793"/>
    <lineage>
        <taxon>Bacteria</taxon>
        <taxon>Pseudomonadati</taxon>
        <taxon>Pseudomonadota</taxon>
        <taxon>Betaproteobacteria</taxon>
        <taxon>Burkholderiales</taxon>
        <taxon>Burkholderiaceae</taxon>
        <taxon>Caballeronia</taxon>
    </lineage>
</organism>
<dbReference type="InterPro" id="IPR035418">
    <property type="entry name" value="AraC-bd_2"/>
</dbReference>
<dbReference type="PANTHER" id="PTHR46796">
    <property type="entry name" value="HTH-TYPE TRANSCRIPTIONAL ACTIVATOR RHAS-RELATED"/>
    <property type="match status" value="1"/>
</dbReference>
<dbReference type="Gene3D" id="1.10.10.60">
    <property type="entry name" value="Homeodomain-like"/>
    <property type="match status" value="1"/>
</dbReference>
<dbReference type="RefSeq" id="WP_016347512.1">
    <property type="nucleotide sequence ID" value="NC_021288.1"/>
</dbReference>
<evidence type="ECO:0000256" key="2">
    <source>
        <dbReference type="ARBA" id="ARBA00023125"/>
    </source>
</evidence>
<proteinExistence type="predicted"/>
<reference evidence="5 6" key="1">
    <citation type="journal article" date="2013" name="Genome Announc.">
        <title>Complete Genome Sequence of Burkholderia sp. Strain RPE64, Bacterial Symbiont of the Bean Bug Riptortus pedestris.</title>
        <authorList>
            <person name="Shibata T.F."/>
            <person name="Maeda T."/>
            <person name="Nikoh N."/>
            <person name="Yamaguchi K."/>
            <person name="Oshima K."/>
            <person name="Hattori M."/>
            <person name="Nishiyama T."/>
            <person name="Hasebe M."/>
            <person name="Fukatsu T."/>
            <person name="Kikuchi Y."/>
            <person name="Shigenobu S."/>
        </authorList>
    </citation>
    <scope>NUCLEOTIDE SEQUENCE [LARGE SCALE GENOMIC DNA]</scope>
</reference>
<dbReference type="Proteomes" id="UP000013966">
    <property type="component" value="Chromosome 3"/>
</dbReference>
<sequence>MPKALHFDSASIDGDAAEEIWRESLRPMYEIDRPTGAAFRAAMRTWDMGGAMLLTQHTASDEVRFRRTRGRIATSGVDHYLLHCLLGGTLRSESAQGEQRVPVNSVTIRDMAVENVGIARDAPMLTLSIPRAALDRRMPAGARLHGACWDASDPVGGMIAAHLCSLARLATDMSDEQAALAADATLELLGACLVPKLRFDTKADDPRLAPMLRARALSHIEQNLRDPDLGAESLRRALGISRTALYALFDETGGVARHIRDRRLDEAMRRLTAPRHGRERIAEIAYALGFGSEKTFNRAFRERFDCAPGEAREQGAARVLKAPSDDDDGDVHTIAAQYQAKLLGLR</sequence>
<evidence type="ECO:0000256" key="3">
    <source>
        <dbReference type="ARBA" id="ARBA00023163"/>
    </source>
</evidence>
<dbReference type="KEGG" id="buo:BRPE64_CCDS07200"/>
<gene>
    <name evidence="5" type="ORF">BRPE64_CCDS07200</name>
</gene>
<dbReference type="SUPFAM" id="SSF46689">
    <property type="entry name" value="Homeodomain-like"/>
    <property type="match status" value="1"/>
</dbReference>
<dbReference type="AlphaFoldDB" id="R4WQ69"/>
<evidence type="ECO:0000313" key="5">
    <source>
        <dbReference type="EMBL" id="BAN26803.1"/>
    </source>
</evidence>
<evidence type="ECO:0000256" key="1">
    <source>
        <dbReference type="ARBA" id="ARBA00023015"/>
    </source>
</evidence>